<reference evidence="2" key="1">
    <citation type="submission" date="2020-11" db="EMBL/GenBank/DDBJ databases">
        <title>Isolation and identification of active actinomycetes.</title>
        <authorList>
            <person name="Sun X."/>
        </authorList>
    </citation>
    <scope>NUCLEOTIDE SEQUENCE</scope>
    <source>
        <strain evidence="2">NEAU-A11</strain>
    </source>
</reference>
<proteinExistence type="predicted"/>
<evidence type="ECO:0000313" key="2">
    <source>
        <dbReference type="EMBL" id="MBG0568366.1"/>
    </source>
</evidence>
<evidence type="ECO:0000256" key="1">
    <source>
        <dbReference type="PROSITE-ProRule" id="PRU00339"/>
    </source>
</evidence>
<dbReference type="SUPFAM" id="SSF48452">
    <property type="entry name" value="TPR-like"/>
    <property type="match status" value="1"/>
</dbReference>
<comment type="caution">
    <text evidence="2">The sequence shown here is derived from an EMBL/GenBank/DDBJ whole genome shotgun (WGS) entry which is preliminary data.</text>
</comment>
<dbReference type="Pfam" id="PF14559">
    <property type="entry name" value="TPR_19"/>
    <property type="match status" value="1"/>
</dbReference>
<dbReference type="Proteomes" id="UP000598146">
    <property type="component" value="Unassembled WGS sequence"/>
</dbReference>
<dbReference type="InterPro" id="IPR019734">
    <property type="entry name" value="TPR_rpt"/>
</dbReference>
<keyword evidence="3" id="KW-1185">Reference proteome</keyword>
<protein>
    <recommendedName>
        <fullName evidence="4">Tetratricopeptide repeat protein</fullName>
    </recommendedName>
</protein>
<sequence length="293" mass="31881">MRYIARAVADDPAATEPYQLIEQLRPDVTEPDSPWAYIIASYVRFLDGDMDRAATALGMLTGYQPDVAWTAAPWFTDPRFRAGVTPQGLAGATANIGMYGHVHDDDITRERLRPWFELIDVVCARQPDPQAMAHMAILLRACGRTAESLTLCDRADEVERVMLTEVVRGGTWRKLGDRSQARAAFERALALDPANWSLFLDLADQSAEDGEFAEAAALVSRGLEHEPHEASLRAAGAAYRARATGAAEDLDLLVSLAPDLDPGYRDHLIECAVAGPGLPAELIAGARASQNKI</sequence>
<evidence type="ECO:0000313" key="3">
    <source>
        <dbReference type="Proteomes" id="UP000598146"/>
    </source>
</evidence>
<dbReference type="AlphaFoldDB" id="A0A931G4X7"/>
<evidence type="ECO:0008006" key="4">
    <source>
        <dbReference type="Google" id="ProtNLM"/>
    </source>
</evidence>
<accession>A0A931G4X7</accession>
<feature type="repeat" description="TPR" evidence="1">
    <location>
        <begin position="162"/>
        <end position="195"/>
    </location>
</feature>
<name>A0A931G4X7_9ACTN</name>
<organism evidence="2 3">
    <name type="scientific">Actinoplanes aureus</name>
    <dbReference type="NCBI Taxonomy" id="2792083"/>
    <lineage>
        <taxon>Bacteria</taxon>
        <taxon>Bacillati</taxon>
        <taxon>Actinomycetota</taxon>
        <taxon>Actinomycetes</taxon>
        <taxon>Micromonosporales</taxon>
        <taxon>Micromonosporaceae</taxon>
        <taxon>Actinoplanes</taxon>
    </lineage>
</organism>
<dbReference type="Gene3D" id="1.25.40.10">
    <property type="entry name" value="Tetratricopeptide repeat domain"/>
    <property type="match status" value="1"/>
</dbReference>
<dbReference type="PROSITE" id="PS50005">
    <property type="entry name" value="TPR"/>
    <property type="match status" value="1"/>
</dbReference>
<gene>
    <name evidence="2" type="ORF">I4J89_43775</name>
</gene>
<dbReference type="EMBL" id="JADQTO010000037">
    <property type="protein sequence ID" value="MBG0568366.1"/>
    <property type="molecule type" value="Genomic_DNA"/>
</dbReference>
<keyword evidence="1" id="KW-0802">TPR repeat</keyword>
<dbReference type="InterPro" id="IPR011990">
    <property type="entry name" value="TPR-like_helical_dom_sf"/>
</dbReference>